<feature type="region of interest" description="Disordered" evidence="4">
    <location>
        <begin position="1"/>
        <end position="20"/>
    </location>
</feature>
<dbReference type="InterPro" id="IPR036443">
    <property type="entry name" value="Znf_RanBP2_sf"/>
</dbReference>
<gene>
    <name evidence="5" type="ORF">g.29630</name>
    <name evidence="6" type="ORF">g.29631</name>
</gene>
<evidence type="ECO:0000256" key="2">
    <source>
        <dbReference type="ARBA" id="ARBA00022771"/>
    </source>
</evidence>
<protein>
    <recommendedName>
        <fullName evidence="7">RING-type domain-containing protein</fullName>
    </recommendedName>
</protein>
<feature type="region of interest" description="Disordered" evidence="4">
    <location>
        <begin position="40"/>
        <end position="108"/>
    </location>
</feature>
<dbReference type="EMBL" id="GEDC01014714">
    <property type="protein sequence ID" value="JAS22584.1"/>
    <property type="molecule type" value="Transcribed_RNA"/>
</dbReference>
<dbReference type="EMBL" id="GEDC01024700">
    <property type="protein sequence ID" value="JAS12598.1"/>
    <property type="molecule type" value="Transcribed_RNA"/>
</dbReference>
<dbReference type="InterPro" id="IPR013083">
    <property type="entry name" value="Znf_RING/FYVE/PHD"/>
</dbReference>
<organism evidence="5">
    <name type="scientific">Clastoptera arizonana</name>
    <name type="common">Arizona spittle bug</name>
    <dbReference type="NCBI Taxonomy" id="38151"/>
    <lineage>
        <taxon>Eukaryota</taxon>
        <taxon>Metazoa</taxon>
        <taxon>Ecdysozoa</taxon>
        <taxon>Arthropoda</taxon>
        <taxon>Hexapoda</taxon>
        <taxon>Insecta</taxon>
        <taxon>Pterygota</taxon>
        <taxon>Neoptera</taxon>
        <taxon>Paraneoptera</taxon>
        <taxon>Hemiptera</taxon>
        <taxon>Auchenorrhyncha</taxon>
        <taxon>Cercopoidea</taxon>
        <taxon>Clastopteridae</taxon>
        <taxon>Clastoptera</taxon>
    </lineage>
</organism>
<proteinExistence type="predicted"/>
<accession>A0A1B6CGP3</accession>
<name>A0A1B6CGP3_9HEMI</name>
<keyword evidence="3" id="KW-0862">Zinc</keyword>
<evidence type="ECO:0000313" key="6">
    <source>
        <dbReference type="EMBL" id="JAS22584.1"/>
    </source>
</evidence>
<dbReference type="GO" id="GO:0043066">
    <property type="term" value="P:negative regulation of apoptotic process"/>
    <property type="evidence" value="ECO:0007669"/>
    <property type="project" value="TreeGrafter"/>
</dbReference>
<evidence type="ECO:0000256" key="1">
    <source>
        <dbReference type="ARBA" id="ARBA00022723"/>
    </source>
</evidence>
<evidence type="ECO:0000256" key="3">
    <source>
        <dbReference type="ARBA" id="ARBA00022833"/>
    </source>
</evidence>
<evidence type="ECO:0000256" key="4">
    <source>
        <dbReference type="SAM" id="MobiDB-lite"/>
    </source>
</evidence>
<feature type="compositionally biased region" description="Acidic residues" evidence="4">
    <location>
        <begin position="69"/>
        <end position="79"/>
    </location>
</feature>
<evidence type="ECO:0008006" key="7">
    <source>
        <dbReference type="Google" id="ProtNLM"/>
    </source>
</evidence>
<dbReference type="SUPFAM" id="SSF90209">
    <property type="entry name" value="Ran binding protein zinc finger-like"/>
    <property type="match status" value="1"/>
</dbReference>
<dbReference type="GO" id="GO:0008270">
    <property type="term" value="F:zinc ion binding"/>
    <property type="evidence" value="ECO:0007669"/>
    <property type="project" value="UniProtKB-KW"/>
</dbReference>
<feature type="compositionally biased region" description="Basic and acidic residues" evidence="4">
    <location>
        <begin position="87"/>
        <end position="100"/>
    </location>
</feature>
<dbReference type="AlphaFoldDB" id="A0A1B6CGP3"/>
<dbReference type="GO" id="GO:0016567">
    <property type="term" value="P:protein ubiquitination"/>
    <property type="evidence" value="ECO:0007669"/>
    <property type="project" value="TreeGrafter"/>
</dbReference>
<keyword evidence="1" id="KW-0479">Metal-binding</keyword>
<dbReference type="Pfam" id="PF13920">
    <property type="entry name" value="zf-C3HC4_3"/>
    <property type="match status" value="1"/>
</dbReference>
<dbReference type="GO" id="GO:0010468">
    <property type="term" value="P:regulation of gene expression"/>
    <property type="evidence" value="ECO:0007669"/>
    <property type="project" value="TreeGrafter"/>
</dbReference>
<reference evidence="5" key="1">
    <citation type="submission" date="2015-12" db="EMBL/GenBank/DDBJ databases">
        <title>De novo transcriptome assembly of four potential Pierce s Disease insect vectors from Arizona vineyards.</title>
        <authorList>
            <person name="Tassone E.E."/>
        </authorList>
    </citation>
    <scope>NUCLEOTIDE SEQUENCE</scope>
</reference>
<feature type="compositionally biased region" description="Basic and acidic residues" evidence="4">
    <location>
        <begin position="53"/>
        <end position="65"/>
    </location>
</feature>
<sequence>MASSSGAICRKRGNEGFISNEVCSPPKKISYFYILEPESDVHSEDGTESIHSIQDKSTDCAKDTSDTSDTPDESDDSQSEYEVASLDYREQGNPIDHEKSSSSGTDEGILKTVTITTQFDEGDNLDGWADSSSISSDEPPDLDPELSHADFWTCAQCKNTNNNPFFRYCEKCFKVRKNFFPPRPRGKKKRKPRSKKKLLAFANTISSFNVDSGLGSIKISEDLKSIDNDSQSDDKRLTNLAEKKMCEDNMEGSLSNFNAANLVDISSEPSTSKSFDSDSKYVTQISKSVDEGPTIKTEVSSREKTLPEEPVCSVCYLETKNGIFVHGTLAHIFSCYRCSIKIWKDTGRCPICNAKVSQVLKAVFAF</sequence>
<dbReference type="PANTHER" id="PTHR46858">
    <property type="entry name" value="OS05G0521000 PROTEIN"/>
    <property type="match status" value="1"/>
</dbReference>
<evidence type="ECO:0000313" key="5">
    <source>
        <dbReference type="EMBL" id="JAS12598.1"/>
    </source>
</evidence>
<dbReference type="Gene3D" id="3.30.40.10">
    <property type="entry name" value="Zinc/RING finger domain, C3HC4 (zinc finger)"/>
    <property type="match status" value="1"/>
</dbReference>
<dbReference type="Gene3D" id="2.30.30.380">
    <property type="entry name" value="Zn-finger domain of Sec23/24"/>
    <property type="match status" value="1"/>
</dbReference>
<dbReference type="PANTHER" id="PTHR46858:SF5">
    <property type="entry name" value="E3 UBIQUITIN-PROTEIN LIGASE APD1-RELATED"/>
    <property type="match status" value="1"/>
</dbReference>
<feature type="region of interest" description="Disordered" evidence="4">
    <location>
        <begin position="121"/>
        <end position="143"/>
    </location>
</feature>
<dbReference type="GO" id="GO:0061630">
    <property type="term" value="F:ubiquitin protein ligase activity"/>
    <property type="evidence" value="ECO:0007669"/>
    <property type="project" value="TreeGrafter"/>
</dbReference>
<keyword evidence="2" id="KW-0863">Zinc-finger</keyword>